<feature type="transmembrane region" description="Helical" evidence="1">
    <location>
        <begin position="93"/>
        <end position="112"/>
    </location>
</feature>
<sequence length="115" mass="13572">MQIIHKIHRKRVGVLRRSMNKWWRLAGLKGQPKCADEMGEDELQVDWTKAIAPRLEGRIKEVSSTLFKIWGDERVETRSVNPGPRRVFFFKQLQIYVFYANIMLLVAGIRPMEFI</sequence>
<evidence type="ECO:0000256" key="1">
    <source>
        <dbReference type="SAM" id="Phobius"/>
    </source>
</evidence>
<reference evidence="2" key="1">
    <citation type="journal article" date="2020" name="Stud. Mycol.">
        <title>101 Dothideomycetes genomes: a test case for predicting lifestyles and emergence of pathogens.</title>
        <authorList>
            <person name="Haridas S."/>
            <person name="Albert R."/>
            <person name="Binder M."/>
            <person name="Bloem J."/>
            <person name="Labutti K."/>
            <person name="Salamov A."/>
            <person name="Andreopoulos B."/>
            <person name="Baker S."/>
            <person name="Barry K."/>
            <person name="Bills G."/>
            <person name="Bluhm B."/>
            <person name="Cannon C."/>
            <person name="Castanera R."/>
            <person name="Culley D."/>
            <person name="Daum C."/>
            <person name="Ezra D."/>
            <person name="Gonzalez J."/>
            <person name="Henrissat B."/>
            <person name="Kuo A."/>
            <person name="Liang C."/>
            <person name="Lipzen A."/>
            <person name="Lutzoni F."/>
            <person name="Magnuson J."/>
            <person name="Mondo S."/>
            <person name="Nolan M."/>
            <person name="Ohm R."/>
            <person name="Pangilinan J."/>
            <person name="Park H.-J."/>
            <person name="Ramirez L."/>
            <person name="Alfaro M."/>
            <person name="Sun H."/>
            <person name="Tritt A."/>
            <person name="Yoshinaga Y."/>
            <person name="Zwiers L.-H."/>
            <person name="Turgeon B."/>
            <person name="Goodwin S."/>
            <person name="Spatafora J."/>
            <person name="Crous P."/>
            <person name="Grigoriev I."/>
        </authorList>
    </citation>
    <scope>NUCLEOTIDE SEQUENCE</scope>
    <source>
        <strain evidence="2">CBS 207.26</strain>
    </source>
</reference>
<protein>
    <submittedName>
        <fullName evidence="2">Uncharacterized protein</fullName>
    </submittedName>
</protein>
<evidence type="ECO:0000313" key="3">
    <source>
        <dbReference type="Proteomes" id="UP000800200"/>
    </source>
</evidence>
<keyword evidence="1" id="KW-0472">Membrane</keyword>
<keyword evidence="1" id="KW-0812">Transmembrane</keyword>
<evidence type="ECO:0000313" key="2">
    <source>
        <dbReference type="EMBL" id="KAF2175957.1"/>
    </source>
</evidence>
<gene>
    <name evidence="2" type="ORF">K469DRAFT_51437</name>
</gene>
<proteinExistence type="predicted"/>
<dbReference type="AlphaFoldDB" id="A0A6A6D950"/>
<organism evidence="2 3">
    <name type="scientific">Zopfia rhizophila CBS 207.26</name>
    <dbReference type="NCBI Taxonomy" id="1314779"/>
    <lineage>
        <taxon>Eukaryota</taxon>
        <taxon>Fungi</taxon>
        <taxon>Dikarya</taxon>
        <taxon>Ascomycota</taxon>
        <taxon>Pezizomycotina</taxon>
        <taxon>Dothideomycetes</taxon>
        <taxon>Dothideomycetes incertae sedis</taxon>
        <taxon>Zopfiaceae</taxon>
        <taxon>Zopfia</taxon>
    </lineage>
</organism>
<dbReference type="EMBL" id="ML994719">
    <property type="protein sequence ID" value="KAF2175957.1"/>
    <property type="molecule type" value="Genomic_DNA"/>
</dbReference>
<keyword evidence="3" id="KW-1185">Reference proteome</keyword>
<name>A0A6A6D950_9PEZI</name>
<dbReference type="Proteomes" id="UP000800200">
    <property type="component" value="Unassembled WGS sequence"/>
</dbReference>
<keyword evidence="1" id="KW-1133">Transmembrane helix</keyword>
<accession>A0A6A6D950</accession>